<sequence length="119" mass="12890">MVNAHTTASNALWAGVPMITRPGQQFAARVGASLVQAAGVPQLVADSDAAYEALALRLATEPEQLKALQAKLHTARQSCSLFDAGRYVRNLETAFRQATDRWRAGLPPQDFAVMDHTSR</sequence>
<protein>
    <recommendedName>
        <fullName evidence="5">O-GlcNAc transferase C-terminal domain-containing protein</fullName>
    </recommendedName>
</protein>
<evidence type="ECO:0000256" key="2">
    <source>
        <dbReference type="ARBA" id="ARBA00022679"/>
    </source>
</evidence>
<keyword evidence="7" id="KW-1185">Reference proteome</keyword>
<evidence type="ECO:0000313" key="7">
    <source>
        <dbReference type="Proteomes" id="UP000193077"/>
    </source>
</evidence>
<comment type="pathway">
    <text evidence="1">Protein modification; protein glycosylation.</text>
</comment>
<evidence type="ECO:0000313" key="6">
    <source>
        <dbReference type="EMBL" id="SLN21144.1"/>
    </source>
</evidence>
<dbReference type="EMBL" id="FWFO01000001">
    <property type="protein sequence ID" value="SLN21144.1"/>
    <property type="molecule type" value="Genomic_DNA"/>
</dbReference>
<dbReference type="RefSeq" id="WP_235820238.1">
    <property type="nucleotide sequence ID" value="NZ_FWFO01000001.1"/>
</dbReference>
<reference evidence="6 7" key="1">
    <citation type="submission" date="2017-03" db="EMBL/GenBank/DDBJ databases">
        <authorList>
            <person name="Afonso C.L."/>
            <person name="Miller P.J."/>
            <person name="Scott M.A."/>
            <person name="Spackman E."/>
            <person name="Goraichik I."/>
            <person name="Dimitrov K.M."/>
            <person name="Suarez D.L."/>
            <person name="Swayne D.E."/>
        </authorList>
    </citation>
    <scope>NUCLEOTIDE SEQUENCE [LARGE SCALE GENOMIC DNA]</scope>
    <source>
        <strain evidence="6 7">CECT 7639</strain>
    </source>
</reference>
<feature type="domain" description="O-GlcNAc transferase C-terminal" evidence="5">
    <location>
        <begin position="1"/>
        <end position="91"/>
    </location>
</feature>
<evidence type="ECO:0000256" key="4">
    <source>
        <dbReference type="ARBA" id="ARBA00022803"/>
    </source>
</evidence>
<dbReference type="AlphaFoldDB" id="A0A1Y5RRY2"/>
<dbReference type="Pfam" id="PF13844">
    <property type="entry name" value="Glyco_transf_41"/>
    <property type="match status" value="1"/>
</dbReference>
<gene>
    <name evidence="6" type="ORF">TRL7639_00551</name>
</gene>
<evidence type="ECO:0000256" key="3">
    <source>
        <dbReference type="ARBA" id="ARBA00022737"/>
    </source>
</evidence>
<dbReference type="InterPro" id="IPR029489">
    <property type="entry name" value="OGT/SEC/SPY_C"/>
</dbReference>
<evidence type="ECO:0000259" key="5">
    <source>
        <dbReference type="Pfam" id="PF13844"/>
    </source>
</evidence>
<dbReference type="GO" id="GO:0006493">
    <property type="term" value="P:protein O-linked glycosylation"/>
    <property type="evidence" value="ECO:0007669"/>
    <property type="project" value="InterPro"/>
</dbReference>
<dbReference type="GO" id="GO:0097363">
    <property type="term" value="F:protein O-acetylglucosaminyltransferase activity"/>
    <property type="evidence" value="ECO:0007669"/>
    <property type="project" value="TreeGrafter"/>
</dbReference>
<organism evidence="6 7">
    <name type="scientific">Falsiruegeria litorea R37</name>
    <dbReference type="NCBI Taxonomy" id="1200284"/>
    <lineage>
        <taxon>Bacteria</taxon>
        <taxon>Pseudomonadati</taxon>
        <taxon>Pseudomonadota</taxon>
        <taxon>Alphaproteobacteria</taxon>
        <taxon>Rhodobacterales</taxon>
        <taxon>Roseobacteraceae</taxon>
        <taxon>Falsiruegeria</taxon>
    </lineage>
</organism>
<dbReference type="PANTHER" id="PTHR44366:SF1">
    <property type="entry name" value="UDP-N-ACETYLGLUCOSAMINE--PEPTIDE N-ACETYLGLUCOSAMINYLTRANSFERASE 110 KDA SUBUNIT"/>
    <property type="match status" value="1"/>
</dbReference>
<dbReference type="Proteomes" id="UP000193077">
    <property type="component" value="Unassembled WGS sequence"/>
</dbReference>
<proteinExistence type="predicted"/>
<dbReference type="PANTHER" id="PTHR44366">
    <property type="entry name" value="UDP-N-ACETYLGLUCOSAMINE--PEPTIDE N-ACETYLGLUCOSAMINYLTRANSFERASE 110 KDA SUBUNIT"/>
    <property type="match status" value="1"/>
</dbReference>
<dbReference type="Gene3D" id="3.40.50.2000">
    <property type="entry name" value="Glycogen Phosphorylase B"/>
    <property type="match status" value="1"/>
</dbReference>
<accession>A0A1Y5RRY2</accession>
<name>A0A1Y5RRY2_9RHOB</name>
<dbReference type="InterPro" id="IPR037919">
    <property type="entry name" value="OGT"/>
</dbReference>
<keyword evidence="3" id="KW-0677">Repeat</keyword>
<keyword evidence="4" id="KW-0802">TPR repeat</keyword>
<keyword evidence="2" id="KW-0808">Transferase</keyword>
<evidence type="ECO:0000256" key="1">
    <source>
        <dbReference type="ARBA" id="ARBA00004922"/>
    </source>
</evidence>